<feature type="transmembrane region" description="Helical" evidence="1">
    <location>
        <begin position="250"/>
        <end position="269"/>
    </location>
</feature>
<reference evidence="4" key="1">
    <citation type="journal article" date="2011" name="MBio">
        <title>Novel metabolic attributes of the genus Cyanothece, comprising a group of unicellular nitrogen-fixing Cyanobacteria.</title>
        <authorList>
            <person name="Bandyopadhyay A."/>
            <person name="Elvitigala T."/>
            <person name="Welsh E."/>
            <person name="Stockel J."/>
            <person name="Liberton M."/>
            <person name="Min H."/>
            <person name="Sherman L.A."/>
            <person name="Pakrasi H.B."/>
        </authorList>
    </citation>
    <scope>NUCLEOTIDE SEQUENCE [LARGE SCALE GENOMIC DNA]</scope>
    <source>
        <strain evidence="4">PCC 7822</strain>
    </source>
</reference>
<dbReference type="PANTHER" id="PTHR39430:SF1">
    <property type="entry name" value="PROTEASE"/>
    <property type="match status" value="1"/>
</dbReference>
<keyword evidence="1" id="KW-1133">Transmembrane helix</keyword>
<dbReference type="RefSeq" id="WP_013321114.1">
    <property type="nucleotide sequence ID" value="NC_014501.1"/>
</dbReference>
<feature type="transmembrane region" description="Helical" evidence="1">
    <location>
        <begin position="159"/>
        <end position="178"/>
    </location>
</feature>
<dbReference type="EMBL" id="CP002198">
    <property type="protein sequence ID" value="ADN13006.1"/>
    <property type="molecule type" value="Genomic_DNA"/>
</dbReference>
<feature type="transmembrane region" description="Helical" evidence="1">
    <location>
        <begin position="184"/>
        <end position="204"/>
    </location>
</feature>
<evidence type="ECO:0000256" key="1">
    <source>
        <dbReference type="SAM" id="Phobius"/>
    </source>
</evidence>
<keyword evidence="1" id="KW-0812">Transmembrane</keyword>
<dbReference type="STRING" id="497965.Cyan7822_0996"/>
<evidence type="ECO:0000313" key="3">
    <source>
        <dbReference type="EMBL" id="ADN13006.1"/>
    </source>
</evidence>
<feature type="transmembrane region" description="Helical" evidence="1">
    <location>
        <begin position="88"/>
        <end position="113"/>
    </location>
</feature>
<dbReference type="KEGG" id="cyj:Cyan7822_0996"/>
<accession>E0UE02</accession>
<dbReference type="HOGENOM" id="CLU_062525_0_0_3"/>
<dbReference type="eggNOG" id="COG1266">
    <property type="taxonomic scope" value="Bacteria"/>
</dbReference>
<dbReference type="GO" id="GO:0004175">
    <property type="term" value="F:endopeptidase activity"/>
    <property type="evidence" value="ECO:0007669"/>
    <property type="project" value="UniProtKB-ARBA"/>
</dbReference>
<feature type="transmembrane region" description="Helical" evidence="1">
    <location>
        <begin position="45"/>
        <end position="67"/>
    </location>
</feature>
<dbReference type="Proteomes" id="UP000008206">
    <property type="component" value="Chromosome"/>
</dbReference>
<evidence type="ECO:0000259" key="2">
    <source>
        <dbReference type="Pfam" id="PF02517"/>
    </source>
</evidence>
<keyword evidence="4" id="KW-1185">Reference proteome</keyword>
<dbReference type="AlphaFoldDB" id="E0UE02"/>
<feature type="transmembrane region" description="Helical" evidence="1">
    <location>
        <begin position="216"/>
        <end position="238"/>
    </location>
</feature>
<feature type="transmembrane region" description="Helical" evidence="1">
    <location>
        <begin position="12"/>
        <end position="39"/>
    </location>
</feature>
<feature type="transmembrane region" description="Helical" evidence="1">
    <location>
        <begin position="125"/>
        <end position="147"/>
    </location>
</feature>
<sequence>MFLFKKSLKNYAAPLRIVLFLLGLLLVWLPVAIPIYLILNSSNPNLTSTLTLVLLYLEFIFLLRYWSKQVHQNSEGLKLYGLVRSRPTAIELLNGLSIGLLFTLSLFVIEAVLGWVKFQEPSVNFWRIVIEGLLVGLGIGFAEELLFRGWILDELQRDYKPSIALWSNAILFASLHFIKPLAEIIRTLPQFPALVILGLTLVWAKWSCSGRMGLNIGLHWGLVWGYYILKVGKLIVYTGTVSPGFTGIDGNPIAGIMGLGFLSLLAGIMRGKANIKRFKAPTP</sequence>
<name>E0UE02_GLOV7</name>
<evidence type="ECO:0000313" key="4">
    <source>
        <dbReference type="Proteomes" id="UP000008206"/>
    </source>
</evidence>
<dbReference type="GO" id="GO:0080120">
    <property type="term" value="P:CAAX-box protein maturation"/>
    <property type="evidence" value="ECO:0007669"/>
    <property type="project" value="UniProtKB-ARBA"/>
</dbReference>
<protein>
    <submittedName>
        <fullName evidence="3">Abortive infection protein</fullName>
    </submittedName>
</protein>
<dbReference type="PANTHER" id="PTHR39430">
    <property type="entry name" value="MEMBRANE-ASSOCIATED PROTEASE-RELATED"/>
    <property type="match status" value="1"/>
</dbReference>
<dbReference type="InterPro" id="IPR003675">
    <property type="entry name" value="Rce1/LyrA-like_dom"/>
</dbReference>
<proteinExistence type="predicted"/>
<gene>
    <name evidence="3" type="ordered locus">Cyan7822_0996</name>
</gene>
<keyword evidence="1" id="KW-0472">Membrane</keyword>
<dbReference type="Pfam" id="PF02517">
    <property type="entry name" value="Rce1-like"/>
    <property type="match status" value="1"/>
</dbReference>
<feature type="domain" description="CAAX prenyl protease 2/Lysostaphin resistance protein A-like" evidence="2">
    <location>
        <begin position="128"/>
        <end position="222"/>
    </location>
</feature>
<organism evidence="3 4">
    <name type="scientific">Gloeothece verrucosa (strain PCC 7822)</name>
    <name type="common">Cyanothece sp. (strain PCC 7822)</name>
    <dbReference type="NCBI Taxonomy" id="497965"/>
    <lineage>
        <taxon>Bacteria</taxon>
        <taxon>Bacillati</taxon>
        <taxon>Cyanobacteriota</taxon>
        <taxon>Cyanophyceae</taxon>
        <taxon>Oscillatoriophycideae</taxon>
        <taxon>Chroococcales</taxon>
        <taxon>Aphanothecaceae</taxon>
        <taxon>Gloeothece</taxon>
        <taxon>Gloeothece verrucosa</taxon>
    </lineage>
</organism>
<dbReference type="OrthoDB" id="3034706at2"/>